<dbReference type="EMBL" id="CP002696">
    <property type="protein sequence ID" value="AEE15901.1"/>
    <property type="molecule type" value="Genomic_DNA"/>
</dbReference>
<dbReference type="HOGENOM" id="CLU_000445_107_16_12"/>
<accession>F4LP25</accession>
<dbReference type="InterPro" id="IPR004089">
    <property type="entry name" value="MCPsignal_dom"/>
</dbReference>
<evidence type="ECO:0000259" key="5">
    <source>
        <dbReference type="PROSITE" id="PS50111"/>
    </source>
</evidence>
<dbReference type="Proteomes" id="UP000006546">
    <property type="component" value="Chromosome"/>
</dbReference>
<feature type="transmembrane region" description="Helical" evidence="4">
    <location>
        <begin position="190"/>
        <end position="211"/>
    </location>
</feature>
<dbReference type="InterPro" id="IPR004090">
    <property type="entry name" value="Chemotax_Me-accpt_rcpt"/>
</dbReference>
<keyword evidence="4" id="KW-0472">Membrane</keyword>
<dbReference type="PANTHER" id="PTHR43531">
    <property type="entry name" value="PROTEIN ICFG"/>
    <property type="match status" value="1"/>
</dbReference>
<dbReference type="KEGG" id="tbe:Trebr_0457"/>
<dbReference type="PANTHER" id="PTHR43531:SF11">
    <property type="entry name" value="METHYL-ACCEPTING CHEMOTAXIS PROTEIN 3"/>
    <property type="match status" value="1"/>
</dbReference>
<evidence type="ECO:0000256" key="2">
    <source>
        <dbReference type="ARBA" id="ARBA00029447"/>
    </source>
</evidence>
<dbReference type="InterPro" id="IPR051310">
    <property type="entry name" value="MCP_chemotaxis"/>
</dbReference>
<dbReference type="PRINTS" id="PR00260">
    <property type="entry name" value="CHEMTRNSDUCR"/>
</dbReference>
<dbReference type="Gene3D" id="1.10.287.950">
    <property type="entry name" value="Methyl-accepting chemotaxis protein"/>
    <property type="match status" value="1"/>
</dbReference>
<sequence length="509" mass="54611">MKLSLKLRVTGSFALILVLTVLVGVAGIMGMRIINKKMTDMYANHTESMPYVAYMIRYYNQLRSTVRGALVFTDQLEQSRKDDDAAEIGFRQALSDFRSRVSDPAVLDSCNELEVAFNEFITYKTGDLRNLINTYAETGNREDLLAAKALIMDQGTVFQTRIGGALDDMLDRKIEMASTENAQCDEIGTLLLMVISGLLFFAVVLSIFIAVNVTNFILHAIGGEPHYAVEMLSRIGNGDLSVHVDVKPHDTSSMLFAVHILSDKLRDILQVIISSCSQISAGAAQISSASQSVSSGASEQAASTEEVSATMEQIASIIKQNADNAEHTSVIAAKAVDSSTRGNQAVSRAVEAMEAIASKINIIEDIANQTNLLALNAAIEAARAGESGKGFAVVASEVRKLSERSQIAASEIKDLSVHSVAVAEESGELISGMVPDIRKTGDLVQEIAAACKEQNTGVQQVTGAIVQMDGVTQQNAASSEQLAAMAEELAAQSQTLQDSIVFFKLETDN</sequence>
<feature type="domain" description="Methyl-accepting transducer" evidence="5">
    <location>
        <begin position="275"/>
        <end position="490"/>
    </location>
</feature>
<reference evidence="7" key="1">
    <citation type="submission" date="2011-04" db="EMBL/GenBank/DDBJ databases">
        <title>The complete genome of Treponema brennaborense DSM 12168.</title>
        <authorList>
            <person name="Lucas S."/>
            <person name="Han J."/>
            <person name="Lapidus A."/>
            <person name="Bruce D."/>
            <person name="Goodwin L."/>
            <person name="Pitluck S."/>
            <person name="Peters L."/>
            <person name="Kyrpides N."/>
            <person name="Mavromatis K."/>
            <person name="Ivanova N."/>
            <person name="Mikhailova N."/>
            <person name="Pagani I."/>
            <person name="Teshima H."/>
            <person name="Detter J.C."/>
            <person name="Tapia R."/>
            <person name="Han C."/>
            <person name="Land M."/>
            <person name="Hauser L."/>
            <person name="Markowitz V."/>
            <person name="Cheng J.-F."/>
            <person name="Hugenholtz P."/>
            <person name="Woyke T."/>
            <person name="Wu D."/>
            <person name="Gronow S."/>
            <person name="Wellnitz S."/>
            <person name="Brambilla E."/>
            <person name="Klenk H.-P."/>
            <person name="Eisen J.A."/>
        </authorList>
    </citation>
    <scope>NUCLEOTIDE SEQUENCE [LARGE SCALE GENOMIC DNA]</scope>
    <source>
        <strain evidence="7">DSM 12168 / CIP 105900 / DD5/3</strain>
    </source>
</reference>
<keyword evidence="1" id="KW-0145">Chemotaxis</keyword>
<keyword evidence="4" id="KW-1133">Transmembrane helix</keyword>
<dbReference type="GO" id="GO:0005886">
    <property type="term" value="C:plasma membrane"/>
    <property type="evidence" value="ECO:0007669"/>
    <property type="project" value="TreeGrafter"/>
</dbReference>
<dbReference type="GO" id="GO:0006935">
    <property type="term" value="P:chemotaxis"/>
    <property type="evidence" value="ECO:0007669"/>
    <property type="project" value="UniProtKB-KW"/>
</dbReference>
<dbReference type="GO" id="GO:0007165">
    <property type="term" value="P:signal transduction"/>
    <property type="evidence" value="ECO:0007669"/>
    <property type="project" value="UniProtKB-KW"/>
</dbReference>
<keyword evidence="3" id="KW-0807">Transducer</keyword>
<dbReference type="RefSeq" id="WP_013757620.1">
    <property type="nucleotide sequence ID" value="NC_015500.1"/>
</dbReference>
<dbReference type="eggNOG" id="COG0840">
    <property type="taxonomic scope" value="Bacteria"/>
</dbReference>
<proteinExistence type="inferred from homology"/>
<organism evidence="6 7">
    <name type="scientific">Treponema brennaborense (strain DSM 12168 / CIP 105900 / DD5/3)</name>
    <dbReference type="NCBI Taxonomy" id="906968"/>
    <lineage>
        <taxon>Bacteria</taxon>
        <taxon>Pseudomonadati</taxon>
        <taxon>Spirochaetota</taxon>
        <taxon>Spirochaetia</taxon>
        <taxon>Spirochaetales</taxon>
        <taxon>Treponemataceae</taxon>
        <taxon>Treponema</taxon>
    </lineage>
</organism>
<dbReference type="SMART" id="SM00283">
    <property type="entry name" value="MA"/>
    <property type="match status" value="1"/>
</dbReference>
<dbReference type="GO" id="GO:0004888">
    <property type="term" value="F:transmembrane signaling receptor activity"/>
    <property type="evidence" value="ECO:0007669"/>
    <property type="project" value="InterPro"/>
</dbReference>
<dbReference type="PROSITE" id="PS50111">
    <property type="entry name" value="CHEMOTAXIS_TRANSDUC_2"/>
    <property type="match status" value="1"/>
</dbReference>
<comment type="similarity">
    <text evidence="2">Belongs to the methyl-accepting chemotaxis (MCP) protein family.</text>
</comment>
<evidence type="ECO:0000256" key="4">
    <source>
        <dbReference type="SAM" id="Phobius"/>
    </source>
</evidence>
<dbReference type="Pfam" id="PF00015">
    <property type="entry name" value="MCPsignal"/>
    <property type="match status" value="1"/>
</dbReference>
<protein>
    <submittedName>
        <fullName evidence="6">Methyl-accepting chemotaxis sensory transducer</fullName>
    </submittedName>
</protein>
<dbReference type="SUPFAM" id="SSF58104">
    <property type="entry name" value="Methyl-accepting chemotaxis protein (MCP) signaling domain"/>
    <property type="match status" value="1"/>
</dbReference>
<dbReference type="Pfam" id="PF12729">
    <property type="entry name" value="4HB_MCP_1"/>
    <property type="match status" value="1"/>
</dbReference>
<gene>
    <name evidence="6" type="ordered locus">Trebr_0457</name>
</gene>
<keyword evidence="7" id="KW-1185">Reference proteome</keyword>
<dbReference type="CDD" id="cd11386">
    <property type="entry name" value="MCP_signal"/>
    <property type="match status" value="1"/>
</dbReference>
<evidence type="ECO:0000256" key="3">
    <source>
        <dbReference type="PROSITE-ProRule" id="PRU00284"/>
    </source>
</evidence>
<dbReference type="STRING" id="906968.Trebr_0457"/>
<evidence type="ECO:0000256" key="1">
    <source>
        <dbReference type="ARBA" id="ARBA00022500"/>
    </source>
</evidence>
<evidence type="ECO:0000313" key="6">
    <source>
        <dbReference type="EMBL" id="AEE15901.1"/>
    </source>
</evidence>
<dbReference type="InterPro" id="IPR024478">
    <property type="entry name" value="HlyB_4HB_MCP"/>
</dbReference>
<feature type="transmembrane region" description="Helical" evidence="4">
    <location>
        <begin position="12"/>
        <end position="34"/>
    </location>
</feature>
<dbReference type="OrthoDB" id="2489132at2"/>
<keyword evidence="4" id="KW-0812">Transmembrane</keyword>
<dbReference type="AlphaFoldDB" id="F4LP25"/>
<name>F4LP25_TREBD</name>
<evidence type="ECO:0000313" key="7">
    <source>
        <dbReference type="Proteomes" id="UP000006546"/>
    </source>
</evidence>